<dbReference type="Proteomes" id="UP000324897">
    <property type="component" value="Chromosome 6"/>
</dbReference>
<dbReference type="Pfam" id="PF07887">
    <property type="entry name" value="Calmodulin_bind"/>
    <property type="match status" value="1"/>
</dbReference>
<dbReference type="EMBL" id="RWGY01000002">
    <property type="protein sequence ID" value="TVU49825.1"/>
    <property type="molecule type" value="Genomic_DNA"/>
</dbReference>
<feature type="compositionally biased region" description="Gly residues" evidence="8">
    <location>
        <begin position="11"/>
        <end position="32"/>
    </location>
</feature>
<comment type="caution">
    <text evidence="12">The sequence shown here is derived from an EMBL/GenBank/DDBJ whole genome shotgun (WGS) entry which is preliminary data.</text>
</comment>
<dbReference type="InterPro" id="IPR046830">
    <property type="entry name" value="Calmod_bind_M"/>
</dbReference>
<evidence type="ECO:0008006" key="14">
    <source>
        <dbReference type="Google" id="ProtNLM"/>
    </source>
</evidence>
<dbReference type="PANTHER" id="PTHR31713:SF47">
    <property type="entry name" value="PROTEIN, PUTATIVE, EXPRESSED-RELATED"/>
    <property type="match status" value="1"/>
</dbReference>
<evidence type="ECO:0000256" key="5">
    <source>
        <dbReference type="ARBA" id="ARBA00023159"/>
    </source>
</evidence>
<feature type="domain" description="Calmodulin binding protein central" evidence="10">
    <location>
        <begin position="275"/>
        <end position="338"/>
    </location>
</feature>
<dbReference type="OrthoDB" id="1604062at2759"/>
<feature type="region of interest" description="Disordered" evidence="8">
    <location>
        <begin position="1"/>
        <end position="42"/>
    </location>
</feature>
<keyword evidence="13" id="KW-1185">Reference proteome</keyword>
<evidence type="ECO:0000256" key="3">
    <source>
        <dbReference type="ARBA" id="ARBA00023015"/>
    </source>
</evidence>
<dbReference type="GO" id="GO:0005516">
    <property type="term" value="F:calmodulin binding"/>
    <property type="evidence" value="ECO:0007669"/>
    <property type="project" value="InterPro"/>
</dbReference>
<dbReference type="InterPro" id="IPR046831">
    <property type="entry name" value="Calmodulin_bind_N"/>
</dbReference>
<protein>
    <recommendedName>
        <fullName evidence="14">Calmodulin-binding protein</fullName>
    </recommendedName>
</protein>
<dbReference type="Pfam" id="PF20451">
    <property type="entry name" value="Calmod_bind_M"/>
    <property type="match status" value="1"/>
</dbReference>
<keyword evidence="7" id="KW-0539">Nucleus</keyword>
<dbReference type="AlphaFoldDB" id="A0A5J9WPK7"/>
<comment type="similarity">
    <text evidence="2">Belongs to the plant ACBP60 protein family.</text>
</comment>
<dbReference type="InterPro" id="IPR046829">
    <property type="entry name" value="Calmod_bind_C"/>
</dbReference>
<organism evidence="12 13">
    <name type="scientific">Eragrostis curvula</name>
    <name type="common">weeping love grass</name>
    <dbReference type="NCBI Taxonomy" id="38414"/>
    <lineage>
        <taxon>Eukaryota</taxon>
        <taxon>Viridiplantae</taxon>
        <taxon>Streptophyta</taxon>
        <taxon>Embryophyta</taxon>
        <taxon>Tracheophyta</taxon>
        <taxon>Spermatophyta</taxon>
        <taxon>Magnoliopsida</taxon>
        <taxon>Liliopsida</taxon>
        <taxon>Poales</taxon>
        <taxon>Poaceae</taxon>
        <taxon>PACMAD clade</taxon>
        <taxon>Chloridoideae</taxon>
        <taxon>Eragrostideae</taxon>
        <taxon>Eragrostidinae</taxon>
        <taxon>Eragrostis</taxon>
    </lineage>
</organism>
<feature type="domain" description="Calmodulin binding protein-like N-terminal" evidence="9">
    <location>
        <begin position="115"/>
        <end position="261"/>
    </location>
</feature>
<name>A0A5J9WPK7_9POAL</name>
<accession>A0A5J9WPK7</accession>
<feature type="domain" description="Calmodulin binding protein C-terminal" evidence="11">
    <location>
        <begin position="344"/>
        <end position="396"/>
    </location>
</feature>
<evidence type="ECO:0000259" key="10">
    <source>
        <dbReference type="Pfam" id="PF20451"/>
    </source>
</evidence>
<dbReference type="InterPro" id="IPR012416">
    <property type="entry name" value="CBP60"/>
</dbReference>
<evidence type="ECO:0000313" key="12">
    <source>
        <dbReference type="EMBL" id="TVU49825.1"/>
    </source>
</evidence>
<evidence type="ECO:0000256" key="6">
    <source>
        <dbReference type="ARBA" id="ARBA00023163"/>
    </source>
</evidence>
<keyword evidence="5" id="KW-0010">Activator</keyword>
<comment type="subcellular location">
    <subcellularLocation>
        <location evidence="1">Nucleus</location>
    </subcellularLocation>
</comment>
<dbReference type="GO" id="GO:0003700">
    <property type="term" value="F:DNA-binding transcription factor activity"/>
    <property type="evidence" value="ECO:0007669"/>
    <property type="project" value="TreeGrafter"/>
</dbReference>
<evidence type="ECO:0000256" key="2">
    <source>
        <dbReference type="ARBA" id="ARBA00007214"/>
    </source>
</evidence>
<dbReference type="GO" id="GO:0043565">
    <property type="term" value="F:sequence-specific DNA binding"/>
    <property type="evidence" value="ECO:0007669"/>
    <property type="project" value="TreeGrafter"/>
</dbReference>
<sequence length="555" mass="62567">MPPKRRREGGCGDGGNGRAGGSAGSGAGGSGGEPTPLRSPPSLAQALNRRCRSFDLETRGCTCCRHHQELHQSVQAVHRVETTLGLQEVKEVLTSLLNRLPDSRERTEQNLAPTYKLIFVDSLSDKIFTKRDVRAADGNHIKIRMISSSQQGGNLPCLLSTANVKIVVLDGDFNADNREIWTSEEFDDYVVRPRDRVGAVLTGKLDIKLENGEAYLHNVTFIDNSSFTRSRKFRLGVKLMGDLGDQVVQEGITEPFTVKDRRGEGYKKNDIPSADDELWRLKHIRKNGNFQQALERTGIYSVKDFLRKYHTNENSLHNVLSKASPFVWKTIVDHAKKCDPGSNLYSYFVKDKNIRMYFSSLGQIVGATVAGRYNAFGDLDTPWKMQVEESSKEAYEYVTYHQPDYEMYNSQPRPIDCGTLQGSITPGPKSTEPNAFSLGQWYSEQQVASQYASPFSQYVQGDLPVFSTQNSFNMDQLFEDIPVDDNPQFGIPIMSNLPADVPCGMTKLPSCRRWVKFSALVKWKAMVRASKRARLLFEQEHSNPRKTFRDDEHIR</sequence>
<dbReference type="Pfam" id="PF20452">
    <property type="entry name" value="Calmod_bind_C"/>
    <property type="match status" value="1"/>
</dbReference>
<reference evidence="12 13" key="1">
    <citation type="journal article" date="2019" name="Sci. Rep.">
        <title>A high-quality genome of Eragrostis curvula grass provides insights into Poaceae evolution and supports new strategies to enhance forage quality.</title>
        <authorList>
            <person name="Carballo J."/>
            <person name="Santos B.A.C.M."/>
            <person name="Zappacosta D."/>
            <person name="Garbus I."/>
            <person name="Selva J.P."/>
            <person name="Gallo C.A."/>
            <person name="Diaz A."/>
            <person name="Albertini E."/>
            <person name="Caccamo M."/>
            <person name="Echenique V."/>
        </authorList>
    </citation>
    <scope>NUCLEOTIDE SEQUENCE [LARGE SCALE GENOMIC DNA]</scope>
    <source>
        <strain evidence="13">cv. Victoria</strain>
        <tissue evidence="12">Leaf</tissue>
    </source>
</reference>
<keyword evidence="6" id="KW-0804">Transcription</keyword>
<gene>
    <name evidence="12" type="ORF">EJB05_01163</name>
</gene>
<evidence type="ECO:0000259" key="11">
    <source>
        <dbReference type="Pfam" id="PF20452"/>
    </source>
</evidence>
<keyword evidence="4" id="KW-0238">DNA-binding</keyword>
<dbReference type="PANTHER" id="PTHR31713">
    <property type="entry name" value="OS02G0177800 PROTEIN"/>
    <property type="match status" value="1"/>
</dbReference>
<proteinExistence type="inferred from homology"/>
<feature type="non-terminal residue" evidence="12">
    <location>
        <position position="1"/>
    </location>
</feature>
<evidence type="ECO:0000256" key="7">
    <source>
        <dbReference type="ARBA" id="ARBA00023242"/>
    </source>
</evidence>
<dbReference type="Gramene" id="TVU49825">
    <property type="protein sequence ID" value="TVU49825"/>
    <property type="gene ID" value="EJB05_01163"/>
</dbReference>
<dbReference type="GO" id="GO:0005634">
    <property type="term" value="C:nucleus"/>
    <property type="evidence" value="ECO:0007669"/>
    <property type="project" value="UniProtKB-SubCell"/>
</dbReference>
<evidence type="ECO:0000256" key="1">
    <source>
        <dbReference type="ARBA" id="ARBA00004123"/>
    </source>
</evidence>
<evidence type="ECO:0000313" key="13">
    <source>
        <dbReference type="Proteomes" id="UP000324897"/>
    </source>
</evidence>
<evidence type="ECO:0000256" key="8">
    <source>
        <dbReference type="SAM" id="MobiDB-lite"/>
    </source>
</evidence>
<dbReference type="GO" id="GO:0080142">
    <property type="term" value="P:regulation of salicylic acid biosynthetic process"/>
    <property type="evidence" value="ECO:0007669"/>
    <property type="project" value="TreeGrafter"/>
</dbReference>
<evidence type="ECO:0000256" key="4">
    <source>
        <dbReference type="ARBA" id="ARBA00023125"/>
    </source>
</evidence>
<evidence type="ECO:0000259" key="9">
    <source>
        <dbReference type="Pfam" id="PF07887"/>
    </source>
</evidence>
<keyword evidence="3" id="KW-0805">Transcription regulation</keyword>